<keyword evidence="6" id="KW-0814">Transposable element</keyword>
<name>A0AAN4VXJ7_9BACT</name>
<dbReference type="Pfam" id="PF00872">
    <property type="entry name" value="Transposase_mut"/>
    <property type="match status" value="1"/>
</dbReference>
<evidence type="ECO:0000256" key="2">
    <source>
        <dbReference type="ARBA" id="ARBA00010961"/>
    </source>
</evidence>
<accession>A0AAN4VXJ7</accession>
<organism evidence="7 8">
    <name type="scientific">Persicobacter diffluens</name>
    <dbReference type="NCBI Taxonomy" id="981"/>
    <lineage>
        <taxon>Bacteria</taxon>
        <taxon>Pseudomonadati</taxon>
        <taxon>Bacteroidota</taxon>
        <taxon>Cytophagia</taxon>
        <taxon>Cytophagales</taxon>
        <taxon>Persicobacteraceae</taxon>
        <taxon>Persicobacter</taxon>
    </lineage>
</organism>
<evidence type="ECO:0000256" key="1">
    <source>
        <dbReference type="ARBA" id="ARBA00002190"/>
    </source>
</evidence>
<dbReference type="PANTHER" id="PTHR33217:SF9">
    <property type="entry name" value="MUTATOR FAMILY TRANSPOSASE"/>
    <property type="match status" value="1"/>
</dbReference>
<evidence type="ECO:0000313" key="7">
    <source>
        <dbReference type="EMBL" id="GJM60722.1"/>
    </source>
</evidence>
<dbReference type="GO" id="GO:0006313">
    <property type="term" value="P:DNA transposition"/>
    <property type="evidence" value="ECO:0007669"/>
    <property type="project" value="UniProtKB-UniRule"/>
</dbReference>
<evidence type="ECO:0000256" key="6">
    <source>
        <dbReference type="RuleBase" id="RU365089"/>
    </source>
</evidence>
<dbReference type="GO" id="GO:0004803">
    <property type="term" value="F:transposase activity"/>
    <property type="evidence" value="ECO:0007669"/>
    <property type="project" value="UniProtKB-UniRule"/>
</dbReference>
<proteinExistence type="inferred from homology"/>
<keyword evidence="4 6" id="KW-0238">DNA-binding</keyword>
<keyword evidence="5 6" id="KW-0233">DNA recombination</keyword>
<dbReference type="GO" id="GO:0003677">
    <property type="term" value="F:DNA binding"/>
    <property type="evidence" value="ECO:0007669"/>
    <property type="project" value="UniProtKB-UniRule"/>
</dbReference>
<comment type="function">
    <text evidence="1 6">Required for the transposition of the insertion element.</text>
</comment>
<dbReference type="RefSeq" id="WP_338236420.1">
    <property type="nucleotide sequence ID" value="NZ_BQKE01000001.1"/>
</dbReference>
<evidence type="ECO:0000256" key="3">
    <source>
        <dbReference type="ARBA" id="ARBA00022578"/>
    </source>
</evidence>
<dbReference type="Proteomes" id="UP001310022">
    <property type="component" value="Unassembled WGS sequence"/>
</dbReference>
<comment type="caution">
    <text evidence="7">The sequence shown here is derived from an EMBL/GenBank/DDBJ whole genome shotgun (WGS) entry which is preliminary data.</text>
</comment>
<dbReference type="NCBIfam" id="NF033543">
    <property type="entry name" value="transpos_IS256"/>
    <property type="match status" value="1"/>
</dbReference>
<evidence type="ECO:0000256" key="4">
    <source>
        <dbReference type="ARBA" id="ARBA00023125"/>
    </source>
</evidence>
<dbReference type="PANTHER" id="PTHR33217">
    <property type="entry name" value="TRANSPOSASE FOR INSERTION SEQUENCE ELEMENT IS1081"/>
    <property type="match status" value="1"/>
</dbReference>
<comment type="similarity">
    <text evidence="2 6">Belongs to the transposase mutator family.</text>
</comment>
<sequence length="410" mass="46456">MSEINQIPPIAETTHDLLTETIRAGAKEIIRLAVEAELEEYLKQFRDLKTDDGKAAVVRNGHLPEREVQTGIGPVTVRVPKIRSKTGAPVSFQSVLVPPYVRKSKSLEAAIPWLYLKGISTGEMNDALEALLGPGASGLSSSTISRLKTEWGKEYDVWRKASLEDREWAYIWVDGIYSGLRKEDDKLCALVVIGVDGQGRKHFLAIEDGVRESKQSWKEVLLELKHRGMNAPKLAVGDGALGFWAALEEEFPKTKAQRCWMHKTGNVLNCLPKSAQQKAKDKIHQIWMAETKDEADKAFDLFIDTYEAKYPKAAICLQKDRDELLNFYDFPAEHWQSIRTTNPIESAFGTIRHRTKRSKGCLDRDGMLHMIFKLGMCAEKNWNRIRGYKTIEKVIREVKFKDGEEIKQAA</sequence>
<dbReference type="AlphaFoldDB" id="A0AAN4VXJ7"/>
<protein>
    <recommendedName>
        <fullName evidence="6">Mutator family transposase</fullName>
    </recommendedName>
</protein>
<keyword evidence="8" id="KW-1185">Reference proteome</keyword>
<keyword evidence="3 6" id="KW-0815">Transposition</keyword>
<reference evidence="7 8" key="1">
    <citation type="submission" date="2021-12" db="EMBL/GenBank/DDBJ databases">
        <title>Genome sequencing of bacteria with rrn-lacking chromosome and rrn-plasmid.</title>
        <authorList>
            <person name="Anda M."/>
            <person name="Iwasaki W."/>
        </authorList>
    </citation>
    <scope>NUCLEOTIDE SEQUENCE [LARGE SCALE GENOMIC DNA]</scope>
    <source>
        <strain evidence="7 8">NBRC 15940</strain>
    </source>
</reference>
<evidence type="ECO:0000313" key="8">
    <source>
        <dbReference type="Proteomes" id="UP001310022"/>
    </source>
</evidence>
<dbReference type="EMBL" id="BQKE01000001">
    <property type="protein sequence ID" value="GJM60722.1"/>
    <property type="molecule type" value="Genomic_DNA"/>
</dbReference>
<dbReference type="InterPro" id="IPR001207">
    <property type="entry name" value="Transposase_mutator"/>
</dbReference>
<evidence type="ECO:0000256" key="5">
    <source>
        <dbReference type="ARBA" id="ARBA00023172"/>
    </source>
</evidence>
<gene>
    <name evidence="7" type="ORF">PEDI_12740</name>
</gene>